<reference evidence="3" key="1">
    <citation type="journal article" date="2019" name="Int. J. Syst. Evol. Microbiol.">
        <title>The Global Catalogue of Microorganisms (GCM) 10K type strain sequencing project: providing services to taxonomists for standard genome sequencing and annotation.</title>
        <authorList>
            <consortium name="The Broad Institute Genomics Platform"/>
            <consortium name="The Broad Institute Genome Sequencing Center for Infectious Disease"/>
            <person name="Wu L."/>
            <person name="Ma J."/>
        </authorList>
    </citation>
    <scope>NUCLEOTIDE SEQUENCE [LARGE SCALE GENOMIC DNA]</scope>
    <source>
        <strain evidence="3">CGMCC-1.15741</strain>
    </source>
</reference>
<protein>
    <submittedName>
        <fullName evidence="2">Prepilin-type N-terminal cleavage/methylation domain-containing protein</fullName>
    </submittedName>
</protein>
<accession>A0ABW1S874</accession>
<keyword evidence="1" id="KW-0472">Membrane</keyword>
<dbReference type="RefSeq" id="WP_377376277.1">
    <property type="nucleotide sequence ID" value="NZ_JBHSSW010000004.1"/>
</dbReference>
<organism evidence="2 3">
    <name type="scientific">Ponticaulis profundi</name>
    <dbReference type="NCBI Taxonomy" id="2665222"/>
    <lineage>
        <taxon>Bacteria</taxon>
        <taxon>Pseudomonadati</taxon>
        <taxon>Pseudomonadota</taxon>
        <taxon>Alphaproteobacteria</taxon>
        <taxon>Hyphomonadales</taxon>
        <taxon>Hyphomonadaceae</taxon>
        <taxon>Ponticaulis</taxon>
    </lineage>
</organism>
<dbReference type="Gene3D" id="3.55.40.10">
    <property type="entry name" value="minor pseudopilin epsh domain"/>
    <property type="match status" value="1"/>
</dbReference>
<dbReference type="NCBIfam" id="TIGR02532">
    <property type="entry name" value="IV_pilin_GFxxxE"/>
    <property type="match status" value="1"/>
</dbReference>
<feature type="transmembrane region" description="Helical" evidence="1">
    <location>
        <begin position="12"/>
        <end position="33"/>
    </location>
</feature>
<proteinExistence type="predicted"/>
<gene>
    <name evidence="2" type="ORF">ACFQDM_04995</name>
</gene>
<name>A0ABW1S874_9PROT</name>
<dbReference type="PROSITE" id="PS00409">
    <property type="entry name" value="PROKAR_NTER_METHYL"/>
    <property type="match status" value="1"/>
</dbReference>
<dbReference type="InterPro" id="IPR045584">
    <property type="entry name" value="Pilin-like"/>
</dbReference>
<evidence type="ECO:0000313" key="3">
    <source>
        <dbReference type="Proteomes" id="UP001596303"/>
    </source>
</evidence>
<dbReference type="Proteomes" id="UP001596303">
    <property type="component" value="Unassembled WGS sequence"/>
</dbReference>
<keyword evidence="3" id="KW-1185">Reference proteome</keyword>
<comment type="caution">
    <text evidence="2">The sequence shown here is derived from an EMBL/GenBank/DDBJ whole genome shotgun (WGS) entry which is preliminary data.</text>
</comment>
<sequence length="171" mass="18809">MRSGPLASDAGLSLVEIMVALFIVGLTSSFVILSIPRSPTPLHEAQSLFEDQVRMAREAAMMSGSAYGVALEDHTLSPLIFRNGEWQAPPASTRLLTVQLPEAVELERTDIIEPRSVAFSLDDEPEPLRPDIWFDPSGIAETAVIEMRHKGGLVRFTVQRDGGLDVIRSRR</sequence>
<keyword evidence="1" id="KW-0812">Transmembrane</keyword>
<evidence type="ECO:0000256" key="1">
    <source>
        <dbReference type="SAM" id="Phobius"/>
    </source>
</evidence>
<dbReference type="SUPFAM" id="SSF54523">
    <property type="entry name" value="Pili subunits"/>
    <property type="match status" value="1"/>
</dbReference>
<dbReference type="EMBL" id="JBHSSW010000004">
    <property type="protein sequence ID" value="MFC6197422.1"/>
    <property type="molecule type" value="Genomic_DNA"/>
</dbReference>
<keyword evidence="1" id="KW-1133">Transmembrane helix</keyword>
<evidence type="ECO:0000313" key="2">
    <source>
        <dbReference type="EMBL" id="MFC6197422.1"/>
    </source>
</evidence>
<dbReference type="InterPro" id="IPR012902">
    <property type="entry name" value="N_methyl_site"/>
</dbReference>